<keyword evidence="2" id="KW-1185">Reference proteome</keyword>
<proteinExistence type="predicted"/>
<accession>A0A1L9S455</accession>
<reference evidence="2" key="1">
    <citation type="journal article" date="2017" name="Genome Biol.">
        <title>Comparative genomics reveals high biological diversity and specific adaptations in the industrially and medically important fungal genus Aspergillus.</title>
        <authorList>
            <person name="de Vries R.P."/>
            <person name="Riley R."/>
            <person name="Wiebenga A."/>
            <person name="Aguilar-Osorio G."/>
            <person name="Amillis S."/>
            <person name="Uchima C.A."/>
            <person name="Anderluh G."/>
            <person name="Asadollahi M."/>
            <person name="Askin M."/>
            <person name="Barry K."/>
            <person name="Battaglia E."/>
            <person name="Bayram O."/>
            <person name="Benocci T."/>
            <person name="Braus-Stromeyer S.A."/>
            <person name="Caldana C."/>
            <person name="Canovas D."/>
            <person name="Cerqueira G.C."/>
            <person name="Chen F."/>
            <person name="Chen W."/>
            <person name="Choi C."/>
            <person name="Clum A."/>
            <person name="Dos Santos R.A."/>
            <person name="Damasio A.R."/>
            <person name="Diallinas G."/>
            <person name="Emri T."/>
            <person name="Fekete E."/>
            <person name="Flipphi M."/>
            <person name="Freyberg S."/>
            <person name="Gallo A."/>
            <person name="Gournas C."/>
            <person name="Habgood R."/>
            <person name="Hainaut M."/>
            <person name="Harispe M.L."/>
            <person name="Henrissat B."/>
            <person name="Hilden K.S."/>
            <person name="Hope R."/>
            <person name="Hossain A."/>
            <person name="Karabika E."/>
            <person name="Karaffa L."/>
            <person name="Karanyi Z."/>
            <person name="Krasevec N."/>
            <person name="Kuo A."/>
            <person name="Kusch H."/>
            <person name="LaButti K."/>
            <person name="Lagendijk E.L."/>
            <person name="Lapidus A."/>
            <person name="Levasseur A."/>
            <person name="Lindquist E."/>
            <person name="Lipzen A."/>
            <person name="Logrieco A.F."/>
            <person name="MacCabe A."/>
            <person name="Maekelae M.R."/>
            <person name="Malavazi I."/>
            <person name="Melin P."/>
            <person name="Meyer V."/>
            <person name="Mielnichuk N."/>
            <person name="Miskei M."/>
            <person name="Molnar A.P."/>
            <person name="Mule G."/>
            <person name="Ngan C.Y."/>
            <person name="Orejas M."/>
            <person name="Orosz E."/>
            <person name="Ouedraogo J.P."/>
            <person name="Overkamp K.M."/>
            <person name="Park H.-S."/>
            <person name="Perrone G."/>
            <person name="Piumi F."/>
            <person name="Punt P.J."/>
            <person name="Ram A.F."/>
            <person name="Ramon A."/>
            <person name="Rauscher S."/>
            <person name="Record E."/>
            <person name="Riano-Pachon D.M."/>
            <person name="Robert V."/>
            <person name="Roehrig J."/>
            <person name="Ruller R."/>
            <person name="Salamov A."/>
            <person name="Salih N.S."/>
            <person name="Samson R.A."/>
            <person name="Sandor E."/>
            <person name="Sanguinetti M."/>
            <person name="Schuetze T."/>
            <person name="Sepcic K."/>
            <person name="Shelest E."/>
            <person name="Sherlock G."/>
            <person name="Sophianopoulou V."/>
            <person name="Squina F.M."/>
            <person name="Sun H."/>
            <person name="Susca A."/>
            <person name="Todd R.B."/>
            <person name="Tsang A."/>
            <person name="Unkles S.E."/>
            <person name="van de Wiele N."/>
            <person name="van Rossen-Uffink D."/>
            <person name="Oliveira J.V."/>
            <person name="Vesth T.C."/>
            <person name="Visser J."/>
            <person name="Yu J.-H."/>
            <person name="Zhou M."/>
            <person name="Andersen M.R."/>
            <person name="Archer D.B."/>
            <person name="Baker S.E."/>
            <person name="Benoit I."/>
            <person name="Brakhage A.A."/>
            <person name="Braus G.H."/>
            <person name="Fischer R."/>
            <person name="Frisvad J.C."/>
            <person name="Goldman G.H."/>
            <person name="Houbraken J."/>
            <person name="Oakley B."/>
            <person name="Pocsi I."/>
            <person name="Scazzocchio C."/>
            <person name="Seiboth B."/>
            <person name="vanKuyk P.A."/>
            <person name="Wortman J."/>
            <person name="Dyer P.S."/>
            <person name="Grigoriev I.V."/>
        </authorList>
    </citation>
    <scope>NUCLEOTIDE SEQUENCE [LARGE SCALE GENOMIC DNA]</scope>
    <source>
        <strain evidence="2">DTO 134E9</strain>
    </source>
</reference>
<name>A0A1L9S455_ASPWE</name>
<dbReference type="RefSeq" id="XP_040695624.1">
    <property type="nucleotide sequence ID" value="XM_040834253.1"/>
</dbReference>
<dbReference type="AlphaFoldDB" id="A0A1L9S455"/>
<organism evidence="1 2">
    <name type="scientific">Aspergillus wentii DTO 134E9</name>
    <dbReference type="NCBI Taxonomy" id="1073089"/>
    <lineage>
        <taxon>Eukaryota</taxon>
        <taxon>Fungi</taxon>
        <taxon>Dikarya</taxon>
        <taxon>Ascomycota</taxon>
        <taxon>Pezizomycotina</taxon>
        <taxon>Eurotiomycetes</taxon>
        <taxon>Eurotiomycetidae</taxon>
        <taxon>Eurotiales</taxon>
        <taxon>Aspergillaceae</taxon>
        <taxon>Aspergillus</taxon>
        <taxon>Aspergillus subgen. Cremei</taxon>
    </lineage>
</organism>
<sequence>MLPCSVTSPKLRFFSAAVSPYLFRYAPFHRFRLKFASVTWRKFENQGAMGNPIE</sequence>
<protein>
    <submittedName>
        <fullName evidence="1">Uncharacterized protein</fullName>
    </submittedName>
</protein>
<dbReference type="Proteomes" id="UP000184383">
    <property type="component" value="Unassembled WGS sequence"/>
</dbReference>
<dbReference type="GeneID" id="63750101"/>
<evidence type="ECO:0000313" key="1">
    <source>
        <dbReference type="EMBL" id="OJJ41948.1"/>
    </source>
</evidence>
<dbReference type="EMBL" id="KV878209">
    <property type="protein sequence ID" value="OJJ41948.1"/>
    <property type="molecule type" value="Genomic_DNA"/>
</dbReference>
<dbReference type="VEuPathDB" id="FungiDB:ASPWEDRAFT_35573"/>
<gene>
    <name evidence="1" type="ORF">ASPWEDRAFT_35573</name>
</gene>
<evidence type="ECO:0000313" key="2">
    <source>
        <dbReference type="Proteomes" id="UP000184383"/>
    </source>
</evidence>